<keyword evidence="2" id="KW-1185">Reference proteome</keyword>
<evidence type="ECO:0000313" key="2">
    <source>
        <dbReference type="Proteomes" id="UP000030754"/>
    </source>
</evidence>
<accession>U6MVZ4</accession>
<dbReference type="InterPro" id="IPR011992">
    <property type="entry name" value="EF-hand-dom_pair"/>
</dbReference>
<dbReference type="EMBL" id="HG723709">
    <property type="protein sequence ID" value="CDJ66654.1"/>
    <property type="molecule type" value="Genomic_DNA"/>
</dbReference>
<dbReference type="Proteomes" id="UP000030754">
    <property type="component" value="Unassembled WGS sequence"/>
</dbReference>
<dbReference type="Gene3D" id="1.10.238.10">
    <property type="entry name" value="EF-hand"/>
    <property type="match status" value="1"/>
</dbReference>
<dbReference type="PANTHER" id="PTHR20875:SF0">
    <property type="entry name" value="GH12158P"/>
    <property type="match status" value="1"/>
</dbReference>
<dbReference type="PANTHER" id="PTHR20875">
    <property type="entry name" value="EF-HAND CALCIUM-BINDING DOMAIN-CONTAINING PROTEIN 6-RELATED"/>
    <property type="match status" value="1"/>
</dbReference>
<gene>
    <name evidence="1" type="ORF">ENH_00023300</name>
</gene>
<proteinExistence type="predicted"/>
<dbReference type="AlphaFoldDB" id="U6MVZ4"/>
<dbReference type="GeneID" id="25472500"/>
<dbReference type="OrthoDB" id="187808at2759"/>
<name>U6MVZ4_9EIME</name>
<organism evidence="1 2">
    <name type="scientific">Eimeria necatrix</name>
    <dbReference type="NCBI Taxonomy" id="51315"/>
    <lineage>
        <taxon>Eukaryota</taxon>
        <taxon>Sar</taxon>
        <taxon>Alveolata</taxon>
        <taxon>Apicomplexa</taxon>
        <taxon>Conoidasida</taxon>
        <taxon>Coccidia</taxon>
        <taxon>Eucoccidiorida</taxon>
        <taxon>Eimeriorina</taxon>
        <taxon>Eimeriidae</taxon>
        <taxon>Eimeria</taxon>
    </lineage>
</organism>
<dbReference type="InterPro" id="IPR052603">
    <property type="entry name" value="EFCB6"/>
</dbReference>
<reference evidence="1" key="2">
    <citation type="submission" date="2013-10" db="EMBL/GenBank/DDBJ databases">
        <authorList>
            <person name="Aslett M."/>
        </authorList>
    </citation>
    <scope>NUCLEOTIDE SEQUENCE [LARGE SCALE GENOMIC DNA]</scope>
    <source>
        <strain evidence="1">Houghton</strain>
    </source>
</reference>
<dbReference type="RefSeq" id="XP_013435121.1">
    <property type="nucleotide sequence ID" value="XM_013579667.1"/>
</dbReference>
<evidence type="ECO:0000313" key="1">
    <source>
        <dbReference type="EMBL" id="CDJ66654.1"/>
    </source>
</evidence>
<protein>
    <submittedName>
        <fullName evidence="1">Uncharacterized protein</fullName>
    </submittedName>
</protein>
<reference evidence="1" key="1">
    <citation type="submission" date="2013-10" db="EMBL/GenBank/DDBJ databases">
        <title>Genomic analysis of the causative agents of coccidiosis in chickens.</title>
        <authorList>
            <person name="Reid A.J."/>
            <person name="Blake D."/>
            <person name="Billington K."/>
            <person name="Browne H."/>
            <person name="Dunn M."/>
            <person name="Hung S."/>
            <person name="Kawahara F."/>
            <person name="Miranda-Saavedra D."/>
            <person name="Mourier T."/>
            <person name="Nagra H."/>
            <person name="Otto T.D."/>
            <person name="Rawlings N."/>
            <person name="Sanchez A."/>
            <person name="Sanders M."/>
            <person name="Subramaniam C."/>
            <person name="Tay Y."/>
            <person name="Dear P."/>
            <person name="Doerig C."/>
            <person name="Gruber A."/>
            <person name="Parkinson J."/>
            <person name="Shirley M."/>
            <person name="Wan K.L."/>
            <person name="Berriman M."/>
            <person name="Tomley F."/>
            <person name="Pain A."/>
        </authorList>
    </citation>
    <scope>NUCLEOTIDE SEQUENCE [LARGE SCALE GENOMIC DNA]</scope>
    <source>
        <strain evidence="1">Houghton</strain>
    </source>
</reference>
<dbReference type="VEuPathDB" id="ToxoDB:ENH_00023300"/>
<sequence length="310" mass="35966">MFSPYDQDRARDSQREKYHQCSWWRPAQDLGRAAEVACAKDRVAAGQLPLRESFRDFDGLEKGVCTKDQAHAVLLSVLRINLSESDWEGLLQQFVRADGMFAYDALCSQIEASLGNPARLHLTAVWDSKLRFFESFDMKMVKMPEMPHNYEKRVVEAQQYPTRVVPVQTPSELRSAQEDKTPMTQEELVRLRELQERLAFKVKQTRKVLLPTFQDFDKRCTQHVTRRQLWRILGMLDLPVNEEELNLLCLWLCDKGNLQEVAYRPLLHAIDPPIKGSSQQGNLEEISESVYYRDGKVVPMAETLSRIKQH</sequence>
<dbReference type="SUPFAM" id="SSF47473">
    <property type="entry name" value="EF-hand"/>
    <property type="match status" value="1"/>
</dbReference>